<protein>
    <submittedName>
        <fullName evidence="2">Uncharacterized protein</fullName>
    </submittedName>
</protein>
<reference evidence="2" key="1">
    <citation type="submission" date="2023-06" db="EMBL/GenBank/DDBJ databases">
        <title>Genomic analysis of the entomopathogenic nematode Steinernema hermaphroditum.</title>
        <authorList>
            <person name="Schwarz E.M."/>
            <person name="Heppert J.K."/>
            <person name="Baniya A."/>
            <person name="Schwartz H.T."/>
            <person name="Tan C.-H."/>
            <person name="Antoshechkin I."/>
            <person name="Sternberg P.W."/>
            <person name="Goodrich-Blair H."/>
            <person name="Dillman A.R."/>
        </authorList>
    </citation>
    <scope>NUCLEOTIDE SEQUENCE</scope>
    <source>
        <strain evidence="2">PS9179</strain>
        <tissue evidence="2">Whole animal</tissue>
    </source>
</reference>
<gene>
    <name evidence="2" type="ORF">QR680_007132</name>
</gene>
<dbReference type="Proteomes" id="UP001175271">
    <property type="component" value="Unassembled WGS sequence"/>
</dbReference>
<dbReference type="EMBL" id="JAUCMV010000003">
    <property type="protein sequence ID" value="KAK0414067.1"/>
    <property type="molecule type" value="Genomic_DNA"/>
</dbReference>
<feature type="transmembrane region" description="Helical" evidence="1">
    <location>
        <begin position="250"/>
        <end position="276"/>
    </location>
</feature>
<accession>A0AA39HXU6</accession>
<proteinExistence type="predicted"/>
<comment type="caution">
    <text evidence="2">The sequence shown here is derived from an EMBL/GenBank/DDBJ whole genome shotgun (WGS) entry which is preliminary data.</text>
</comment>
<keyword evidence="1" id="KW-0472">Membrane</keyword>
<feature type="transmembrane region" description="Helical" evidence="1">
    <location>
        <begin position="282"/>
        <end position="309"/>
    </location>
</feature>
<keyword evidence="3" id="KW-1185">Reference proteome</keyword>
<feature type="transmembrane region" description="Helical" evidence="1">
    <location>
        <begin position="203"/>
        <end position="229"/>
    </location>
</feature>
<keyword evidence="1" id="KW-1133">Transmembrane helix</keyword>
<dbReference type="SUPFAM" id="SSF81321">
    <property type="entry name" value="Family A G protein-coupled receptor-like"/>
    <property type="match status" value="1"/>
</dbReference>
<evidence type="ECO:0000313" key="3">
    <source>
        <dbReference type="Proteomes" id="UP001175271"/>
    </source>
</evidence>
<evidence type="ECO:0000313" key="2">
    <source>
        <dbReference type="EMBL" id="KAK0414067.1"/>
    </source>
</evidence>
<sequence length="358" mass="40983">MENATSPMDNVTLSSEFMPNLEELYGHFLTLNTLFTLIITFPTMYIVNAKTLRHYANCILNIIIFNFALNIYSSTFYRIVPLYPSFCFKNNGILRYFAANDTAAYYSILFNFSCYFNITAAVVVLQVYRFLQIVCKKSIENITRAIGYSCVGIVHFFATVIAILVCQHTRAPPAKYQEVYKDNEYFLKELKDPTVICFEKENIFFLNVSVIGVVGVVVTGSTILQFISIRHLKRNRETLSAQQYEHQRRLSFHLLAIALVPICFGGAPFEIIFISLMFHNSYMQAVAVISSCVALLHLNIFCIFVLALFKSYRFATKALLYKMMQMNPTVTVSTSSIVLEERTDSMHRPRTGNRINVI</sequence>
<evidence type="ECO:0000256" key="1">
    <source>
        <dbReference type="SAM" id="Phobius"/>
    </source>
</evidence>
<name>A0AA39HXU6_9BILA</name>
<dbReference type="Pfam" id="PF10318">
    <property type="entry name" value="7TM_GPCR_Srh"/>
    <property type="match status" value="1"/>
</dbReference>
<feature type="transmembrane region" description="Helical" evidence="1">
    <location>
        <begin position="103"/>
        <end position="125"/>
    </location>
</feature>
<feature type="transmembrane region" description="Helical" evidence="1">
    <location>
        <begin position="59"/>
        <end position="83"/>
    </location>
</feature>
<dbReference type="InterPro" id="IPR019422">
    <property type="entry name" value="7TM_GPCR_serpentine_rcpt_Srh"/>
</dbReference>
<feature type="transmembrane region" description="Helical" evidence="1">
    <location>
        <begin position="24"/>
        <end position="47"/>
    </location>
</feature>
<dbReference type="PANTHER" id="PTHR46891:SF9">
    <property type="entry name" value="SERPENTINE RECEPTOR, CLASS H-RELATED"/>
    <property type="match status" value="1"/>
</dbReference>
<feature type="transmembrane region" description="Helical" evidence="1">
    <location>
        <begin position="145"/>
        <end position="165"/>
    </location>
</feature>
<dbReference type="PANTHER" id="PTHR46891">
    <property type="entry name" value="SERPENTINE RECEPTOR, CLASS H-RELATED"/>
    <property type="match status" value="1"/>
</dbReference>
<organism evidence="2 3">
    <name type="scientific">Steinernema hermaphroditum</name>
    <dbReference type="NCBI Taxonomy" id="289476"/>
    <lineage>
        <taxon>Eukaryota</taxon>
        <taxon>Metazoa</taxon>
        <taxon>Ecdysozoa</taxon>
        <taxon>Nematoda</taxon>
        <taxon>Chromadorea</taxon>
        <taxon>Rhabditida</taxon>
        <taxon>Tylenchina</taxon>
        <taxon>Panagrolaimomorpha</taxon>
        <taxon>Strongyloidoidea</taxon>
        <taxon>Steinernematidae</taxon>
        <taxon>Steinernema</taxon>
    </lineage>
</organism>
<dbReference type="AlphaFoldDB" id="A0AA39HXU6"/>
<keyword evidence="1" id="KW-0812">Transmembrane</keyword>